<evidence type="ECO:0000256" key="4">
    <source>
        <dbReference type="RuleBase" id="RU364078"/>
    </source>
</evidence>
<feature type="binding site" evidence="3">
    <location>
        <position position="291"/>
    </location>
    <ligand>
        <name>CTP</name>
        <dbReference type="ChEBI" id="CHEBI:37563"/>
    </ligand>
</feature>
<keyword evidence="3 4" id="KW-0285">Flavoprotein</keyword>
<dbReference type="GO" id="GO:0004632">
    <property type="term" value="F:phosphopantothenate--cysteine ligase activity"/>
    <property type="evidence" value="ECO:0007669"/>
    <property type="project" value="UniProtKB-EC"/>
</dbReference>
<dbReference type="HAMAP" id="MF_02225">
    <property type="entry name" value="CoaBC"/>
    <property type="match status" value="1"/>
</dbReference>
<reference evidence="7 8" key="1">
    <citation type="submission" date="2023-01" db="EMBL/GenBank/DDBJ databases">
        <title>Description of Helicobacter ibis sp. nov. isolated from faecal droppings of black-faced ibis (Theristicus melanopis).</title>
        <authorList>
            <person name="Lopez-Cantillo M."/>
            <person name="Vidal-Veuthey B."/>
            <person name="Mella A."/>
            <person name="De La Haba R."/>
            <person name="Collado L."/>
        </authorList>
    </citation>
    <scope>NUCLEOTIDE SEQUENCE [LARGE SCALE GENOMIC DNA]</scope>
    <source>
        <strain evidence="7 8">A82</strain>
    </source>
</reference>
<evidence type="ECO:0000256" key="3">
    <source>
        <dbReference type="HAMAP-Rule" id="MF_02225"/>
    </source>
</evidence>
<dbReference type="EC" id="4.1.1.36" evidence="3"/>
<dbReference type="Gene3D" id="3.40.50.1950">
    <property type="entry name" value="Flavin prenyltransferase-like"/>
    <property type="match status" value="1"/>
</dbReference>
<comment type="caution">
    <text evidence="3">Lacks conserved residue(s) required for the propagation of feature annotation.</text>
</comment>
<accession>A0ABT4VEM1</accession>
<comment type="catalytic activity">
    <reaction evidence="3 4">
        <text>(R)-4'-phosphopantothenate + L-cysteine + CTP = N-[(R)-4-phosphopantothenoyl]-L-cysteine + CMP + diphosphate + H(+)</text>
        <dbReference type="Rhea" id="RHEA:19397"/>
        <dbReference type="ChEBI" id="CHEBI:10986"/>
        <dbReference type="ChEBI" id="CHEBI:15378"/>
        <dbReference type="ChEBI" id="CHEBI:33019"/>
        <dbReference type="ChEBI" id="CHEBI:35235"/>
        <dbReference type="ChEBI" id="CHEBI:37563"/>
        <dbReference type="ChEBI" id="CHEBI:59458"/>
        <dbReference type="ChEBI" id="CHEBI:60377"/>
        <dbReference type="EC" id="6.3.2.5"/>
    </reaction>
</comment>
<dbReference type="InterPro" id="IPR005252">
    <property type="entry name" value="CoaBC"/>
</dbReference>
<dbReference type="SUPFAM" id="SSF102645">
    <property type="entry name" value="CoaB-like"/>
    <property type="match status" value="1"/>
</dbReference>
<dbReference type="NCBIfam" id="TIGR00521">
    <property type="entry name" value="coaBC_dfp"/>
    <property type="match status" value="1"/>
</dbReference>
<comment type="caution">
    <text evidence="7">The sequence shown here is derived from an EMBL/GenBank/DDBJ whole genome shotgun (WGS) entry which is preliminary data.</text>
</comment>
<dbReference type="Gene3D" id="3.40.50.10300">
    <property type="entry name" value="CoaB-like"/>
    <property type="match status" value="1"/>
</dbReference>
<dbReference type="InterPro" id="IPR035929">
    <property type="entry name" value="CoaB-like_sf"/>
</dbReference>
<dbReference type="Pfam" id="PF04127">
    <property type="entry name" value="DFP"/>
    <property type="match status" value="1"/>
</dbReference>
<keyword evidence="3" id="KW-0511">Multifunctional enzyme</keyword>
<dbReference type="Pfam" id="PF02441">
    <property type="entry name" value="Flavoprotein"/>
    <property type="match status" value="1"/>
</dbReference>
<dbReference type="PANTHER" id="PTHR14359">
    <property type="entry name" value="HOMO-OLIGOMERIC FLAVIN CONTAINING CYS DECARBOXYLASE FAMILY"/>
    <property type="match status" value="1"/>
</dbReference>
<comment type="cofactor">
    <cofactor evidence="3">
        <name>Mg(2+)</name>
        <dbReference type="ChEBI" id="CHEBI:18420"/>
    </cofactor>
</comment>
<evidence type="ECO:0000313" key="8">
    <source>
        <dbReference type="Proteomes" id="UP001210261"/>
    </source>
</evidence>
<dbReference type="PANTHER" id="PTHR14359:SF6">
    <property type="entry name" value="PHOSPHOPANTOTHENOYLCYSTEINE DECARBOXYLASE"/>
    <property type="match status" value="1"/>
</dbReference>
<keyword evidence="3" id="KW-0479">Metal-binding</keyword>
<evidence type="ECO:0000256" key="1">
    <source>
        <dbReference type="ARBA" id="ARBA00022793"/>
    </source>
</evidence>
<comment type="catalytic activity">
    <reaction evidence="3 4">
        <text>N-[(R)-4-phosphopantothenoyl]-L-cysteine + H(+) = (R)-4'-phosphopantetheine + CO2</text>
        <dbReference type="Rhea" id="RHEA:16793"/>
        <dbReference type="ChEBI" id="CHEBI:15378"/>
        <dbReference type="ChEBI" id="CHEBI:16526"/>
        <dbReference type="ChEBI" id="CHEBI:59458"/>
        <dbReference type="ChEBI" id="CHEBI:61723"/>
        <dbReference type="EC" id="4.1.1.36"/>
    </reaction>
</comment>
<feature type="active site" description="Proton donor" evidence="3">
    <location>
        <position position="166"/>
    </location>
</feature>
<dbReference type="InterPro" id="IPR036551">
    <property type="entry name" value="Flavin_trans-like"/>
</dbReference>
<comment type="similarity">
    <text evidence="3 4">In the C-terminal section; belongs to the PPC synthetase family.</text>
</comment>
<comment type="function">
    <text evidence="3">Catalyzes two sequential steps in the biosynthesis of coenzyme A. In the first step cysteine is conjugated to 4'-phosphopantothenate to form 4-phosphopantothenoylcysteine. In the second step the latter compound is decarboxylated to form 4'-phosphopantotheine.</text>
</comment>
<gene>
    <name evidence="3 7" type="primary">coaBC</name>
    <name evidence="7" type="ORF">PF021_05640</name>
</gene>
<proteinExistence type="inferred from homology"/>
<keyword evidence="3 4" id="KW-0436">Ligase</keyword>
<sequence>MIEILQKSQILKDKKIILGVSASISIYKSIEVMRLLQKCGASVRVVMSDRAREFVSPIIFESLSGNLVLTKDSQSWSNPLLNHIEIAKWGDVFLLAPISANSINKLSYGFSDNVLLESFLAFKGKKIIAPSANTNMIENKITQESLVKLESIGVEIISPQSKELACKMVGNGALSDVLEIVYRTIRILLLDLSFVNKNICISAGGSKECIDSVRYISNFSSGKMGSSIALAAYFLGARVSVVGDIPFIIPQDILLHKAKSTNEYLSHIEKWQHTIDNKKDSILFMCAAISDYVPLSTSDAKLKKSEIGKEWNLKLKENIDILKSILKSQITIGFKLESSNGLISATNALSEKNIDAICLNEMSNNPLNSDDNEIIFITKDKNIKLNKDNKLSLAFRILNEAIKL</sequence>
<dbReference type="InterPro" id="IPR003382">
    <property type="entry name" value="Flavoprotein"/>
</dbReference>
<dbReference type="SUPFAM" id="SSF52507">
    <property type="entry name" value="Homo-oligomeric flavin-containing Cys decarboxylases, HFCD"/>
    <property type="match status" value="1"/>
</dbReference>
<feature type="domain" description="Flavoprotein" evidence="5">
    <location>
        <begin position="14"/>
        <end position="182"/>
    </location>
</feature>
<comment type="similarity">
    <text evidence="3 4">In the N-terminal section; belongs to the HFCD (homo-oligomeric flavin containing Cys decarboxylase) superfamily.</text>
</comment>
<comment type="pathway">
    <text evidence="3 4">Cofactor biosynthesis; coenzyme A biosynthesis; CoA from (R)-pantothenate: step 2/5.</text>
</comment>
<evidence type="ECO:0000259" key="6">
    <source>
        <dbReference type="Pfam" id="PF04127"/>
    </source>
</evidence>
<feature type="domain" description="DNA/pantothenate metabolism flavoprotein C-terminal" evidence="6">
    <location>
        <begin position="196"/>
        <end position="402"/>
    </location>
</feature>
<evidence type="ECO:0000259" key="5">
    <source>
        <dbReference type="Pfam" id="PF02441"/>
    </source>
</evidence>
<keyword evidence="3" id="KW-0460">Magnesium</keyword>
<comment type="cofactor">
    <cofactor evidence="3">
        <name>FMN</name>
        <dbReference type="ChEBI" id="CHEBI:58210"/>
    </cofactor>
    <text evidence="3">Binds 1 FMN per subunit.</text>
</comment>
<keyword evidence="2 3" id="KW-0456">Lyase</keyword>
<evidence type="ECO:0000256" key="2">
    <source>
        <dbReference type="ARBA" id="ARBA00023239"/>
    </source>
</evidence>
<comment type="pathway">
    <text evidence="3 4">Cofactor biosynthesis; coenzyme A biosynthesis; CoA from (R)-pantothenate: step 3/5.</text>
</comment>
<protein>
    <recommendedName>
        <fullName evidence="3">Coenzyme A biosynthesis bifunctional protein CoaBC</fullName>
    </recommendedName>
    <alternativeName>
        <fullName evidence="3">DNA/pantothenate metabolism flavoprotein</fullName>
    </alternativeName>
    <alternativeName>
        <fullName evidence="3">Phosphopantothenoylcysteine synthetase/decarboxylase</fullName>
        <shortName evidence="3">PPCS-PPCDC</shortName>
    </alternativeName>
    <domain>
        <recommendedName>
            <fullName evidence="3">Phosphopantothenoylcysteine decarboxylase</fullName>
            <shortName evidence="3">PPC decarboxylase</shortName>
            <shortName evidence="3">PPC-DC</shortName>
            <ecNumber evidence="3">4.1.1.36</ecNumber>
        </recommendedName>
        <alternativeName>
            <fullName evidence="3">CoaC</fullName>
        </alternativeName>
    </domain>
    <domain>
        <recommendedName>
            <fullName evidence="3">Phosphopantothenate--cysteine ligase</fullName>
            <ecNumber evidence="3">6.3.2.5</ecNumber>
        </recommendedName>
        <alternativeName>
            <fullName evidence="3">CoaB</fullName>
        </alternativeName>
        <alternativeName>
            <fullName evidence="3">Phosphopantothenoylcysteine synthetase</fullName>
            <shortName evidence="3">PPC synthetase</shortName>
            <shortName evidence="3">PPC-S</shortName>
        </alternativeName>
    </domain>
</protein>
<comment type="function">
    <text evidence="4">Catalyzes two steps in the biosynthesis of coenzyme A. In the first step cysteine is conjugated to 4'-phosphopantothenate to form 4-phosphopantothenoylcysteine, in the latter compound is decarboxylated to form 4'-phosphopantotheine.</text>
</comment>
<dbReference type="Proteomes" id="UP001210261">
    <property type="component" value="Unassembled WGS sequence"/>
</dbReference>
<dbReference type="GO" id="GO:0004633">
    <property type="term" value="F:phosphopantothenoylcysteine decarboxylase activity"/>
    <property type="evidence" value="ECO:0007669"/>
    <property type="project" value="UniProtKB-EC"/>
</dbReference>
<feature type="binding site" evidence="3">
    <location>
        <position position="334"/>
    </location>
    <ligand>
        <name>CTP</name>
        <dbReference type="ChEBI" id="CHEBI:37563"/>
    </ligand>
</feature>
<feature type="binding site" evidence="3">
    <location>
        <position position="301"/>
    </location>
    <ligand>
        <name>CTP</name>
        <dbReference type="ChEBI" id="CHEBI:37563"/>
    </ligand>
</feature>
<keyword evidence="3 4" id="KW-0288">FMN</keyword>
<name>A0ABT4VEM1_9HELI</name>
<evidence type="ECO:0000313" key="7">
    <source>
        <dbReference type="EMBL" id="MDA3969157.1"/>
    </source>
</evidence>
<dbReference type="EMBL" id="JAQHXR010000002">
    <property type="protein sequence ID" value="MDA3969157.1"/>
    <property type="molecule type" value="Genomic_DNA"/>
</dbReference>
<feature type="binding site" evidence="3">
    <location>
        <position position="352"/>
    </location>
    <ligand>
        <name>CTP</name>
        <dbReference type="ChEBI" id="CHEBI:37563"/>
    </ligand>
</feature>
<dbReference type="EC" id="6.3.2.5" evidence="3"/>
<dbReference type="InterPro" id="IPR007085">
    <property type="entry name" value="DNA/pantothenate-metab_flavo_C"/>
</dbReference>
<keyword evidence="8" id="KW-1185">Reference proteome</keyword>
<keyword evidence="1 3" id="KW-0210">Decarboxylase</keyword>
<dbReference type="RefSeq" id="WP_271021460.1">
    <property type="nucleotide sequence ID" value="NZ_JAQHXR010000002.1"/>
</dbReference>
<feature type="region of interest" description="Phosphopantothenate--cysteine ligase" evidence="3">
    <location>
        <begin position="199"/>
        <end position="404"/>
    </location>
</feature>
<feature type="region of interest" description="Phosphopantothenoylcysteine decarboxylase" evidence="3">
    <location>
        <begin position="1"/>
        <end position="198"/>
    </location>
</feature>
<organism evidence="7 8">
    <name type="scientific">Helicobacter ibis</name>
    <dbReference type="NCBI Taxonomy" id="2962633"/>
    <lineage>
        <taxon>Bacteria</taxon>
        <taxon>Pseudomonadati</taxon>
        <taxon>Campylobacterota</taxon>
        <taxon>Epsilonproteobacteria</taxon>
        <taxon>Campylobacterales</taxon>
        <taxon>Helicobacteraceae</taxon>
        <taxon>Helicobacter</taxon>
    </lineage>
</organism>